<keyword evidence="2" id="KW-1185">Reference proteome</keyword>
<dbReference type="OrthoDB" id="5186830at2"/>
<protein>
    <recommendedName>
        <fullName evidence="3">HD domain-containing protein</fullName>
    </recommendedName>
</protein>
<dbReference type="AlphaFoldDB" id="A0A1H3AQ75"/>
<dbReference type="Gene3D" id="1.10.3210.10">
    <property type="entry name" value="Hypothetical protein af1432"/>
    <property type="match status" value="1"/>
</dbReference>
<evidence type="ECO:0000313" key="2">
    <source>
        <dbReference type="Proteomes" id="UP000198921"/>
    </source>
</evidence>
<dbReference type="Proteomes" id="UP000198921">
    <property type="component" value="Unassembled WGS sequence"/>
</dbReference>
<gene>
    <name evidence="1" type="ORF">SAMN05660209_00144</name>
</gene>
<evidence type="ECO:0008006" key="3">
    <source>
        <dbReference type="Google" id="ProtNLM"/>
    </source>
</evidence>
<dbReference type="EMBL" id="FNOT01000001">
    <property type="protein sequence ID" value="SDX31910.1"/>
    <property type="molecule type" value="Genomic_DNA"/>
</dbReference>
<reference evidence="2" key="1">
    <citation type="submission" date="2016-10" db="EMBL/GenBank/DDBJ databases">
        <authorList>
            <person name="Varghese N."/>
            <person name="Submissions S."/>
        </authorList>
    </citation>
    <scope>NUCLEOTIDE SEQUENCE [LARGE SCALE GENOMIC DNA]</scope>
    <source>
        <strain evidence="2">DSM 45422</strain>
    </source>
</reference>
<accession>A0A1H3AQ75</accession>
<dbReference type="SUPFAM" id="SSF109604">
    <property type="entry name" value="HD-domain/PDEase-like"/>
    <property type="match status" value="1"/>
</dbReference>
<evidence type="ECO:0000313" key="1">
    <source>
        <dbReference type="EMBL" id="SDX31910.1"/>
    </source>
</evidence>
<sequence>MGFTVPDAHLLALHAHQGQVDEHGRDHYLAHLRPVAEALRPHGPYAEMAGALKDVVRHTRDHPDPTRRHDLDGLRALGVPEVVVEAIDAVTRRPGEPYIAGLVRRAAAHPLGRLVMLADNAHDLAAAAELARVDPERARRLREGRFRPARRILLAAEAADPRSGRRVLV</sequence>
<dbReference type="RefSeq" id="WP_091150436.1">
    <property type="nucleotide sequence ID" value="NZ_FNOT01000001.1"/>
</dbReference>
<name>A0A1H3AQ75_9ACTN</name>
<dbReference type="STRING" id="1137993.SAMN05660209_00144"/>
<organism evidence="1 2">
    <name type="scientific">Geodermatophilus africanus</name>
    <dbReference type="NCBI Taxonomy" id="1137993"/>
    <lineage>
        <taxon>Bacteria</taxon>
        <taxon>Bacillati</taxon>
        <taxon>Actinomycetota</taxon>
        <taxon>Actinomycetes</taxon>
        <taxon>Geodermatophilales</taxon>
        <taxon>Geodermatophilaceae</taxon>
        <taxon>Geodermatophilus</taxon>
    </lineage>
</organism>
<proteinExistence type="predicted"/>